<gene>
    <name evidence="6" type="ORF">B0I27_10770</name>
</gene>
<feature type="domain" description="Blue (type 1) copper" evidence="5">
    <location>
        <begin position="69"/>
        <end position="182"/>
    </location>
</feature>
<dbReference type="GO" id="GO:0005507">
    <property type="term" value="F:copper ion binding"/>
    <property type="evidence" value="ECO:0007669"/>
    <property type="project" value="InterPro"/>
</dbReference>
<keyword evidence="2" id="KW-0479">Metal-binding</keyword>
<keyword evidence="4" id="KW-0186">Copper</keyword>
<name>A0A2T0U0Q5_9SPHI</name>
<dbReference type="Proteomes" id="UP000238034">
    <property type="component" value="Unassembled WGS sequence"/>
</dbReference>
<evidence type="ECO:0000259" key="5">
    <source>
        <dbReference type="Pfam" id="PF00127"/>
    </source>
</evidence>
<dbReference type="InterPro" id="IPR000923">
    <property type="entry name" value="BlueCu_1"/>
</dbReference>
<dbReference type="InterPro" id="IPR008972">
    <property type="entry name" value="Cupredoxin"/>
</dbReference>
<reference evidence="6 7" key="1">
    <citation type="submission" date="2018-03" db="EMBL/GenBank/DDBJ databases">
        <title>Genomic Encyclopedia of Type Strains, Phase III (KMG-III): the genomes of soil and plant-associated and newly described type strains.</title>
        <authorList>
            <person name="Whitman W."/>
        </authorList>
    </citation>
    <scope>NUCLEOTIDE SEQUENCE [LARGE SCALE GENOMIC DNA]</scope>
    <source>
        <strain evidence="6 7">CGMCC 1.9313</strain>
    </source>
</reference>
<keyword evidence="7" id="KW-1185">Reference proteome</keyword>
<dbReference type="OrthoDB" id="9808161at2"/>
<dbReference type="InterPro" id="IPR050845">
    <property type="entry name" value="Cu-binding_ET"/>
</dbReference>
<evidence type="ECO:0000256" key="3">
    <source>
        <dbReference type="ARBA" id="ARBA00022982"/>
    </source>
</evidence>
<evidence type="ECO:0000256" key="1">
    <source>
        <dbReference type="ARBA" id="ARBA00022448"/>
    </source>
</evidence>
<dbReference type="PANTHER" id="PTHR38439:SF2">
    <property type="entry name" value="OUTER MEMBRANE PROTEIN H.8"/>
    <property type="match status" value="1"/>
</dbReference>
<dbReference type="CDD" id="cd13922">
    <property type="entry name" value="Azurin"/>
    <property type="match status" value="1"/>
</dbReference>
<dbReference type="EMBL" id="PVTH01000007">
    <property type="protein sequence ID" value="PRY51485.1"/>
    <property type="molecule type" value="Genomic_DNA"/>
</dbReference>
<accession>A0A2T0U0Q5</accession>
<proteinExistence type="predicted"/>
<dbReference type="InterPro" id="IPR028871">
    <property type="entry name" value="BlueCu_1_BS"/>
</dbReference>
<evidence type="ECO:0000256" key="4">
    <source>
        <dbReference type="ARBA" id="ARBA00023008"/>
    </source>
</evidence>
<evidence type="ECO:0000256" key="2">
    <source>
        <dbReference type="ARBA" id="ARBA00022723"/>
    </source>
</evidence>
<dbReference type="PANTHER" id="PTHR38439">
    <property type="entry name" value="AURACYANIN-B"/>
    <property type="match status" value="1"/>
</dbReference>
<keyword evidence="1" id="KW-0813">Transport</keyword>
<dbReference type="Gene3D" id="2.60.40.420">
    <property type="entry name" value="Cupredoxins - blue copper proteins"/>
    <property type="match status" value="1"/>
</dbReference>
<comment type="caution">
    <text evidence="6">The sequence shown here is derived from an EMBL/GenBank/DDBJ whole genome shotgun (WGS) entry which is preliminary data.</text>
</comment>
<dbReference type="Pfam" id="PF00127">
    <property type="entry name" value="Copper-bind"/>
    <property type="match status" value="1"/>
</dbReference>
<dbReference type="RefSeq" id="WP_106293774.1">
    <property type="nucleotide sequence ID" value="NZ_PVTH01000007.1"/>
</dbReference>
<organism evidence="6 7">
    <name type="scientific">Arcticibacter pallidicorallinus</name>
    <dbReference type="NCBI Taxonomy" id="1259464"/>
    <lineage>
        <taxon>Bacteria</taxon>
        <taxon>Pseudomonadati</taxon>
        <taxon>Bacteroidota</taxon>
        <taxon>Sphingobacteriia</taxon>
        <taxon>Sphingobacteriales</taxon>
        <taxon>Sphingobacteriaceae</taxon>
        <taxon>Arcticibacter</taxon>
    </lineage>
</organism>
<protein>
    <submittedName>
        <fullName evidence="6">Azurin</fullName>
    </submittedName>
</protein>
<keyword evidence="3" id="KW-0249">Electron transport</keyword>
<evidence type="ECO:0000313" key="7">
    <source>
        <dbReference type="Proteomes" id="UP000238034"/>
    </source>
</evidence>
<sequence>MKKNLIIACAFSLSMAACIGTDKDKEVRGSTADTGKLAVSTGKPTAAATVEIPGLDTMAANNAILLTGNDRMQYSDTLFKVKASEKIKVTFKNIGKMPKNSMGHNFVLLAQGTDFTNFATEAMKARDDDYIPKNLSSSIIAHTRLVGPGETDEISFSVPNKGIYDFLCSFPGHYGTMRGKLVAE</sequence>
<dbReference type="GO" id="GO:0009055">
    <property type="term" value="F:electron transfer activity"/>
    <property type="evidence" value="ECO:0007669"/>
    <property type="project" value="InterPro"/>
</dbReference>
<dbReference type="PROSITE" id="PS00196">
    <property type="entry name" value="COPPER_BLUE"/>
    <property type="match status" value="1"/>
</dbReference>
<dbReference type="PROSITE" id="PS51257">
    <property type="entry name" value="PROKAR_LIPOPROTEIN"/>
    <property type="match status" value="1"/>
</dbReference>
<evidence type="ECO:0000313" key="6">
    <source>
        <dbReference type="EMBL" id="PRY51485.1"/>
    </source>
</evidence>
<dbReference type="AlphaFoldDB" id="A0A2T0U0Q5"/>
<dbReference type="SUPFAM" id="SSF49503">
    <property type="entry name" value="Cupredoxins"/>
    <property type="match status" value="1"/>
</dbReference>
<dbReference type="InterPro" id="IPR014068">
    <property type="entry name" value="Azurin"/>
</dbReference>